<protein>
    <submittedName>
        <fullName evidence="1">Uncharacterized protein</fullName>
    </submittedName>
</protein>
<proteinExistence type="predicted"/>
<accession>A0ABT4H7Z4</accession>
<dbReference type="RefSeq" id="WP_268640137.1">
    <property type="nucleotide sequence ID" value="NZ_JAMDLX010000196.1"/>
</dbReference>
<reference evidence="1 2" key="1">
    <citation type="submission" date="2022-05" db="EMBL/GenBank/DDBJ databases">
        <title>Genome Sequencing of Bee-Associated Microbes.</title>
        <authorList>
            <person name="Dunlap C."/>
        </authorList>
    </citation>
    <scope>NUCLEOTIDE SEQUENCE [LARGE SCALE GENOMIC DNA]</scope>
    <source>
        <strain evidence="1 2">NRRL B-04010</strain>
    </source>
</reference>
<sequence length="60" mass="6676">IVNIEKGNIDKAGVHGNGEGCKEAVHKHHYNDCFYDWDKLDLRGQSTCSRRAKGIAASVY</sequence>
<gene>
    <name evidence="1" type="ORF">M5X12_31920</name>
</gene>
<comment type="caution">
    <text evidence="1">The sequence shown here is derived from an EMBL/GenBank/DDBJ whole genome shotgun (WGS) entry which is preliminary data.</text>
</comment>
<name>A0ABT4H7Z4_PAEAL</name>
<evidence type="ECO:0000313" key="1">
    <source>
        <dbReference type="EMBL" id="MCY9765106.1"/>
    </source>
</evidence>
<dbReference type="EMBL" id="JAMDNP010000175">
    <property type="protein sequence ID" value="MCY9765106.1"/>
    <property type="molecule type" value="Genomic_DNA"/>
</dbReference>
<keyword evidence="2" id="KW-1185">Reference proteome</keyword>
<organism evidence="1 2">
    <name type="scientific">Paenibacillus alvei</name>
    <name type="common">Bacillus alvei</name>
    <dbReference type="NCBI Taxonomy" id="44250"/>
    <lineage>
        <taxon>Bacteria</taxon>
        <taxon>Bacillati</taxon>
        <taxon>Bacillota</taxon>
        <taxon>Bacilli</taxon>
        <taxon>Bacillales</taxon>
        <taxon>Paenibacillaceae</taxon>
        <taxon>Paenibacillus</taxon>
    </lineage>
</organism>
<dbReference type="Proteomes" id="UP001527181">
    <property type="component" value="Unassembled WGS sequence"/>
</dbReference>
<evidence type="ECO:0000313" key="2">
    <source>
        <dbReference type="Proteomes" id="UP001527181"/>
    </source>
</evidence>
<feature type="non-terminal residue" evidence="1">
    <location>
        <position position="1"/>
    </location>
</feature>